<evidence type="ECO:0000313" key="2">
    <source>
        <dbReference type="EMBL" id="AGC72559.1"/>
    </source>
</evidence>
<name>L7VY18_9BACT</name>
<sequence>MLLLTEPSRLEVSTRTGRGFDGSGRVTSQEGTRSAERGTIGAKGSTGRKAGVGGVKCRPLLIFRKLRCTYCRQKAGP</sequence>
<dbReference type="AlphaFoldDB" id="L7VY18"/>
<accession>L7VY18</accession>
<proteinExistence type="predicted"/>
<protein>
    <submittedName>
        <fullName evidence="2">Uncharacterized protein</fullName>
    </submittedName>
</protein>
<organism evidence="2">
    <name type="scientific">uncultured bacterium A1Q1_fos_862</name>
    <dbReference type="NCBI Taxonomy" id="1256590"/>
    <lineage>
        <taxon>Bacteria</taxon>
        <taxon>environmental samples</taxon>
    </lineage>
</organism>
<reference evidence="2" key="1">
    <citation type="submission" date="2012-09" db="EMBL/GenBank/DDBJ databases">
        <title>Metagenomic Characterization of a Microbial Community in Wastewater Detects High Levels of Antibiotic Resistance.</title>
        <authorList>
            <person name="Abrams M."/>
            <person name="Caldwell A."/>
            <person name="Vandaei E."/>
            <person name="Lee W."/>
            <person name="Perrott J."/>
            <person name="Khan S.Y."/>
            <person name="Ta J."/>
            <person name="Romero D."/>
            <person name="Nguyen V."/>
            <person name="Pourmand N."/>
            <person name="Ouverney C.C."/>
        </authorList>
    </citation>
    <scope>NUCLEOTIDE SEQUENCE</scope>
</reference>
<feature type="region of interest" description="Disordered" evidence="1">
    <location>
        <begin position="13"/>
        <end position="51"/>
    </location>
</feature>
<evidence type="ECO:0000256" key="1">
    <source>
        <dbReference type="SAM" id="MobiDB-lite"/>
    </source>
</evidence>
<dbReference type="EMBL" id="JX649905">
    <property type="protein sequence ID" value="AGC72559.1"/>
    <property type="molecule type" value="Genomic_DNA"/>
</dbReference>